<name>A0A9W7Y2L9_9FUNG</name>
<comment type="subcellular location">
    <subcellularLocation>
        <location evidence="1">Cytoplasm</location>
    </subcellularLocation>
</comment>
<evidence type="ECO:0000313" key="7">
    <source>
        <dbReference type="Proteomes" id="UP001149813"/>
    </source>
</evidence>
<sequence length="225" mass="25295">MSIVTLFVESQNASSERRFPKSLQLDELKARLEPIVGIAASSQHLTLLRQSQEVCALTDATKMLGYYPVEDYMTLLVTSLHPSAPSLNFTDDSQVEKYVMPDDDYDKMSNTVRAFKRRHNMGRFADAKSAMSIEEEEGKVDVKVGQRCMVGERRGAVRFVGQTKFKPGVWVGVEYDEPVGKNDGSVDGERYFECRADHGSFVKPDMVVVGDFPEEDLFASDLEEM</sequence>
<dbReference type="Gene3D" id="3.10.20.90">
    <property type="entry name" value="Phosphatidylinositol 3-kinase Catalytic Subunit, Chain A, domain 1"/>
    <property type="match status" value="1"/>
</dbReference>
<dbReference type="EMBL" id="JANBOJ010000062">
    <property type="protein sequence ID" value="KAJ1723545.1"/>
    <property type="molecule type" value="Genomic_DNA"/>
</dbReference>
<dbReference type="GO" id="GO:0007021">
    <property type="term" value="P:tubulin complex assembly"/>
    <property type="evidence" value="ECO:0007669"/>
    <property type="project" value="InterPro"/>
</dbReference>
<dbReference type="GO" id="GO:0005634">
    <property type="term" value="C:nucleus"/>
    <property type="evidence" value="ECO:0007669"/>
    <property type="project" value="TreeGrafter"/>
</dbReference>
<dbReference type="GO" id="GO:0043014">
    <property type="term" value="F:alpha-tubulin binding"/>
    <property type="evidence" value="ECO:0007669"/>
    <property type="project" value="InterPro"/>
</dbReference>
<dbReference type="GO" id="GO:0005829">
    <property type="term" value="C:cytosol"/>
    <property type="evidence" value="ECO:0007669"/>
    <property type="project" value="UniProtKB-ARBA"/>
</dbReference>
<dbReference type="FunFam" id="2.30.30.190:FF:000013">
    <property type="entry name" value="Tubulin-folding cofactor B"/>
    <property type="match status" value="1"/>
</dbReference>
<dbReference type="AlphaFoldDB" id="A0A9W7Y2L9"/>
<keyword evidence="7" id="KW-1185">Reference proteome</keyword>
<dbReference type="GO" id="GO:0051010">
    <property type="term" value="F:microtubule plus-end binding"/>
    <property type="evidence" value="ECO:0007669"/>
    <property type="project" value="TreeGrafter"/>
</dbReference>
<dbReference type="PROSITE" id="PS00845">
    <property type="entry name" value="CAP_GLY_1"/>
    <property type="match status" value="1"/>
</dbReference>
<dbReference type="SMART" id="SM01052">
    <property type="entry name" value="CAP_GLY"/>
    <property type="match status" value="1"/>
</dbReference>
<dbReference type="GO" id="GO:0031122">
    <property type="term" value="P:cytoplasmic microtubule organization"/>
    <property type="evidence" value="ECO:0007669"/>
    <property type="project" value="TreeGrafter"/>
</dbReference>
<dbReference type="PANTHER" id="PTHR18916">
    <property type="entry name" value="DYNACTIN 1-RELATED MICROTUBULE-BINDING"/>
    <property type="match status" value="1"/>
</dbReference>
<dbReference type="OrthoDB" id="2130750at2759"/>
<dbReference type="Pfam" id="PF14560">
    <property type="entry name" value="Ubiquitin_2"/>
    <property type="match status" value="1"/>
</dbReference>
<evidence type="ECO:0000256" key="2">
    <source>
        <dbReference type="ARBA" id="ARBA00022490"/>
    </source>
</evidence>
<dbReference type="Pfam" id="PF01302">
    <property type="entry name" value="CAP_GLY"/>
    <property type="match status" value="1"/>
</dbReference>
<dbReference type="SUPFAM" id="SSF74924">
    <property type="entry name" value="Cap-Gly domain"/>
    <property type="match status" value="1"/>
</dbReference>
<dbReference type="GO" id="GO:0005938">
    <property type="term" value="C:cell cortex"/>
    <property type="evidence" value="ECO:0007669"/>
    <property type="project" value="TreeGrafter"/>
</dbReference>
<dbReference type="GO" id="GO:0035371">
    <property type="term" value="C:microtubule plus-end"/>
    <property type="evidence" value="ECO:0007669"/>
    <property type="project" value="TreeGrafter"/>
</dbReference>
<comment type="similarity">
    <text evidence="4">Belongs to the TBCB family.</text>
</comment>
<dbReference type="PROSITE" id="PS50245">
    <property type="entry name" value="CAP_GLY_2"/>
    <property type="match status" value="1"/>
</dbReference>
<organism evidence="6 7">
    <name type="scientific">Coemansia erecta</name>
    <dbReference type="NCBI Taxonomy" id="147472"/>
    <lineage>
        <taxon>Eukaryota</taxon>
        <taxon>Fungi</taxon>
        <taxon>Fungi incertae sedis</taxon>
        <taxon>Zoopagomycota</taxon>
        <taxon>Kickxellomycotina</taxon>
        <taxon>Kickxellomycetes</taxon>
        <taxon>Kickxellales</taxon>
        <taxon>Kickxellaceae</taxon>
        <taxon>Coemansia</taxon>
    </lineage>
</organism>
<proteinExistence type="inferred from homology"/>
<dbReference type="InterPro" id="IPR000626">
    <property type="entry name" value="Ubiquitin-like_dom"/>
</dbReference>
<reference evidence="6" key="1">
    <citation type="submission" date="2022-07" db="EMBL/GenBank/DDBJ databases">
        <title>Phylogenomic reconstructions and comparative analyses of Kickxellomycotina fungi.</title>
        <authorList>
            <person name="Reynolds N.K."/>
            <person name="Stajich J.E."/>
            <person name="Barry K."/>
            <person name="Grigoriev I.V."/>
            <person name="Crous P."/>
            <person name="Smith M.E."/>
        </authorList>
    </citation>
    <scope>NUCLEOTIDE SEQUENCE</scope>
    <source>
        <strain evidence="6">NBRC 32514</strain>
    </source>
</reference>
<dbReference type="InterPro" id="IPR029071">
    <property type="entry name" value="Ubiquitin-like_domsf"/>
</dbReference>
<protein>
    <recommendedName>
        <fullName evidence="5">CAP-Gly domain-containing protein</fullName>
    </recommendedName>
</protein>
<gene>
    <name evidence="6" type="ORF">LPJ53_002114</name>
</gene>
<dbReference type="Proteomes" id="UP001149813">
    <property type="component" value="Unassembled WGS sequence"/>
</dbReference>
<dbReference type="Gene3D" id="2.30.30.190">
    <property type="entry name" value="CAP Gly-rich-like domain"/>
    <property type="match status" value="1"/>
</dbReference>
<keyword evidence="2" id="KW-0963">Cytoplasm</keyword>
<feature type="domain" description="CAP-Gly" evidence="5">
    <location>
        <begin position="161"/>
        <end position="203"/>
    </location>
</feature>
<keyword evidence="3" id="KW-0143">Chaperone</keyword>
<dbReference type="PANTHER" id="PTHR18916:SF85">
    <property type="entry name" value="TUBULIN-FOLDING COFACTOR B"/>
    <property type="match status" value="1"/>
</dbReference>
<dbReference type="SUPFAM" id="SSF54236">
    <property type="entry name" value="Ubiquitin-like"/>
    <property type="match status" value="1"/>
</dbReference>
<evidence type="ECO:0000313" key="6">
    <source>
        <dbReference type="EMBL" id="KAJ1723545.1"/>
    </source>
</evidence>
<comment type="caution">
    <text evidence="6">The sequence shown here is derived from an EMBL/GenBank/DDBJ whole genome shotgun (WGS) entry which is preliminary data.</text>
</comment>
<dbReference type="InterPro" id="IPR045172">
    <property type="entry name" value="TBCB_Ubl"/>
</dbReference>
<evidence type="ECO:0000259" key="5">
    <source>
        <dbReference type="PROSITE" id="PS50245"/>
    </source>
</evidence>
<evidence type="ECO:0000256" key="4">
    <source>
        <dbReference type="ARBA" id="ARBA00025779"/>
    </source>
</evidence>
<dbReference type="InterPro" id="IPR000938">
    <property type="entry name" value="CAP-Gly_domain"/>
</dbReference>
<accession>A0A9W7Y2L9</accession>
<dbReference type="InterPro" id="IPR036859">
    <property type="entry name" value="CAP-Gly_dom_sf"/>
</dbReference>
<evidence type="ECO:0000256" key="3">
    <source>
        <dbReference type="ARBA" id="ARBA00023186"/>
    </source>
</evidence>
<evidence type="ECO:0000256" key="1">
    <source>
        <dbReference type="ARBA" id="ARBA00004496"/>
    </source>
</evidence>
<dbReference type="CDD" id="cd01789">
    <property type="entry name" value="Ubl_TBCB"/>
    <property type="match status" value="1"/>
</dbReference>
<dbReference type="GO" id="GO:0007023">
    <property type="term" value="P:post-chaperonin tubulin folding pathway"/>
    <property type="evidence" value="ECO:0007669"/>
    <property type="project" value="InterPro"/>
</dbReference>